<dbReference type="STRING" id="685588.A0A067SYI1"/>
<proteinExistence type="predicted"/>
<keyword evidence="3" id="KW-1185">Reference proteome</keyword>
<feature type="compositionally biased region" description="Low complexity" evidence="1">
    <location>
        <begin position="76"/>
        <end position="87"/>
    </location>
</feature>
<evidence type="ECO:0000256" key="1">
    <source>
        <dbReference type="SAM" id="MobiDB-lite"/>
    </source>
</evidence>
<dbReference type="OrthoDB" id="5599163at2759"/>
<dbReference type="EMBL" id="KL142379">
    <property type="protein sequence ID" value="KDR75965.1"/>
    <property type="molecule type" value="Genomic_DNA"/>
</dbReference>
<dbReference type="AlphaFoldDB" id="A0A067SYI1"/>
<accession>A0A067SYI1</accession>
<feature type="region of interest" description="Disordered" evidence="1">
    <location>
        <begin position="74"/>
        <end position="99"/>
    </location>
</feature>
<gene>
    <name evidence="2" type="ORF">GALMADRAFT_139730</name>
</gene>
<organism evidence="2 3">
    <name type="scientific">Galerina marginata (strain CBS 339.88)</name>
    <dbReference type="NCBI Taxonomy" id="685588"/>
    <lineage>
        <taxon>Eukaryota</taxon>
        <taxon>Fungi</taxon>
        <taxon>Dikarya</taxon>
        <taxon>Basidiomycota</taxon>
        <taxon>Agaricomycotina</taxon>
        <taxon>Agaricomycetes</taxon>
        <taxon>Agaricomycetidae</taxon>
        <taxon>Agaricales</taxon>
        <taxon>Agaricineae</taxon>
        <taxon>Strophariaceae</taxon>
        <taxon>Galerina</taxon>
    </lineage>
</organism>
<dbReference type="HOGENOM" id="CLU_1042234_0_0_1"/>
<evidence type="ECO:0000313" key="3">
    <source>
        <dbReference type="Proteomes" id="UP000027222"/>
    </source>
</evidence>
<reference evidence="3" key="1">
    <citation type="journal article" date="2014" name="Proc. Natl. Acad. Sci. U.S.A.">
        <title>Extensive sampling of basidiomycete genomes demonstrates inadequacy of the white-rot/brown-rot paradigm for wood decay fungi.</title>
        <authorList>
            <person name="Riley R."/>
            <person name="Salamov A.A."/>
            <person name="Brown D.W."/>
            <person name="Nagy L.G."/>
            <person name="Floudas D."/>
            <person name="Held B.W."/>
            <person name="Levasseur A."/>
            <person name="Lombard V."/>
            <person name="Morin E."/>
            <person name="Otillar R."/>
            <person name="Lindquist E.A."/>
            <person name="Sun H."/>
            <person name="LaButti K.M."/>
            <person name="Schmutz J."/>
            <person name="Jabbour D."/>
            <person name="Luo H."/>
            <person name="Baker S.E."/>
            <person name="Pisabarro A.G."/>
            <person name="Walton J.D."/>
            <person name="Blanchette R.A."/>
            <person name="Henrissat B."/>
            <person name="Martin F."/>
            <person name="Cullen D."/>
            <person name="Hibbett D.S."/>
            <person name="Grigoriev I.V."/>
        </authorList>
    </citation>
    <scope>NUCLEOTIDE SEQUENCE [LARGE SCALE GENOMIC DNA]</scope>
    <source>
        <strain evidence="3">CBS 339.88</strain>
    </source>
</reference>
<sequence>MFPAPHNFTNSFEYLKIIMFPATLPNSKLKDFTSQPSKVLYLSHIKPHNDPLPLTSLEISDLRPETVPDLYKTESPNTPLLNPILNNSQAKTQEPESVEEYPHLSNFFLQLRPNADEEDLEVSYDPTIHEDDEYIFYPNTELTENNFPPTLTAYKRADKKKHPVSTSFPEDCRVTRQIPEDPLLTLPTLPFNPPEFTPTSKISHERMGELNVNSTGFLWPEEEKLFQYVMTTNEGAIAFEDAECGTLKESYFSPYIIPTIAHTPWEY</sequence>
<protein>
    <submittedName>
        <fullName evidence="2">Uncharacterized protein</fullName>
    </submittedName>
</protein>
<evidence type="ECO:0000313" key="2">
    <source>
        <dbReference type="EMBL" id="KDR75965.1"/>
    </source>
</evidence>
<dbReference type="Proteomes" id="UP000027222">
    <property type="component" value="Unassembled WGS sequence"/>
</dbReference>
<name>A0A067SYI1_GALM3</name>